<evidence type="ECO:0000256" key="2">
    <source>
        <dbReference type="SAM" id="Phobius"/>
    </source>
</evidence>
<dbReference type="RefSeq" id="WP_168029273.1">
    <property type="nucleotide sequence ID" value="NZ_JAAVNE010000010.1"/>
</dbReference>
<protein>
    <recommendedName>
        <fullName evidence="5">Cyclic di-GMP-binding protein</fullName>
    </recommendedName>
</protein>
<keyword evidence="2" id="KW-0472">Membrane</keyword>
<dbReference type="Proteomes" id="UP000787635">
    <property type="component" value="Unassembled WGS sequence"/>
</dbReference>
<proteinExistence type="predicted"/>
<evidence type="ECO:0000313" key="4">
    <source>
        <dbReference type="Proteomes" id="UP000787635"/>
    </source>
</evidence>
<sequence length="648" mass="66360">MLVAVAADAQPRGRSGILVEALPPPPPPAPKPPEADAPAATPAPNLRVIPVELPGSAGLQRRIGLEELGLPAGFAFSAVGKSLSVPLPRGLPGLRARLELHLDLAAPFPGRHAVELLANDRLLDSVAFPDGARRLALDVAVPAADVARHSGALTLSLRLVGTQGPATATLLPDSAVVVLLPDAPELSVAALFRLLPRETQVLLRPGAISASEAAAALRIGLALADSGRLVTIASAPPGQAVPGRGGGRLWETGAVLVGQGAEAAAARLMDGVPVLTLGGPEPERAAGLLAGGWAGLASAASIHGGTVSTPEMTASADTLPFTGLRGDLTPRHGAHATWRLGFSARDLPPGTRVGSVEVALQGAAGPSAVASVLLNEVVLGGGPLSSNGQGRFLLPVPAGLAGLENQISVELRRGEPAGAAQLLPPSRIGLVPAGSPGAFHDLPAAYAGGMEVLADAPGGVLVAEQLNPILWVLRRLLAPTAPLMVRLVEPGEEVRPSAPFLAATREPPQGTDPVLRFDAGRILLSNADGRPILDLAGLQRVMAAQLLVAEGQPGLWLRRLGPPPLLPAEAPRLDDGDVALLDGQGVALAWRGRGLPDVRVSYPEEAAPTPALHGPLMPWRPWVVGTAWLAGLALVIYAFIRPRRDARR</sequence>
<feature type="region of interest" description="Disordered" evidence="1">
    <location>
        <begin position="1"/>
        <end position="41"/>
    </location>
</feature>
<comment type="caution">
    <text evidence="3">The sequence shown here is derived from an EMBL/GenBank/DDBJ whole genome shotgun (WGS) entry which is preliminary data.</text>
</comment>
<feature type="compositionally biased region" description="Pro residues" evidence="1">
    <location>
        <begin position="22"/>
        <end position="32"/>
    </location>
</feature>
<dbReference type="EMBL" id="JAAVNE010000010">
    <property type="protein sequence ID" value="NKC30909.1"/>
    <property type="molecule type" value="Genomic_DNA"/>
</dbReference>
<reference evidence="3 4" key="1">
    <citation type="submission" date="2020-03" db="EMBL/GenBank/DDBJ databases">
        <title>Roseomonas selenitidurans sp. nov. isolated from urban soil.</title>
        <authorList>
            <person name="Liu H."/>
        </authorList>
    </citation>
    <scope>NUCLEOTIDE SEQUENCE [LARGE SCALE GENOMIC DNA]</scope>
    <source>
        <strain evidence="3 4">BU-1</strain>
    </source>
</reference>
<evidence type="ECO:0000313" key="3">
    <source>
        <dbReference type="EMBL" id="NKC30909.1"/>
    </source>
</evidence>
<accession>A0ABX1E181</accession>
<keyword evidence="4" id="KW-1185">Reference proteome</keyword>
<name>A0ABX1E181_9PROT</name>
<evidence type="ECO:0008006" key="5">
    <source>
        <dbReference type="Google" id="ProtNLM"/>
    </source>
</evidence>
<keyword evidence="2" id="KW-1133">Transmembrane helix</keyword>
<keyword evidence="2" id="KW-0812">Transmembrane</keyword>
<evidence type="ECO:0000256" key="1">
    <source>
        <dbReference type="SAM" id="MobiDB-lite"/>
    </source>
</evidence>
<organism evidence="3 4">
    <name type="scientific">Falsiroseomonas selenitidurans</name>
    <dbReference type="NCBI Taxonomy" id="2716335"/>
    <lineage>
        <taxon>Bacteria</taxon>
        <taxon>Pseudomonadati</taxon>
        <taxon>Pseudomonadota</taxon>
        <taxon>Alphaproteobacteria</taxon>
        <taxon>Acetobacterales</taxon>
        <taxon>Roseomonadaceae</taxon>
        <taxon>Falsiroseomonas</taxon>
    </lineage>
</organism>
<gene>
    <name evidence="3" type="ORF">HEQ75_08535</name>
</gene>
<feature type="transmembrane region" description="Helical" evidence="2">
    <location>
        <begin position="619"/>
        <end position="640"/>
    </location>
</feature>